<dbReference type="RefSeq" id="WP_132177148.1">
    <property type="nucleotide sequence ID" value="NZ_SMKX01000219.1"/>
</dbReference>
<feature type="domain" description="DUF4935" evidence="2">
    <location>
        <begin position="3"/>
        <end position="167"/>
    </location>
</feature>
<evidence type="ECO:0000256" key="1">
    <source>
        <dbReference type="SAM" id="MobiDB-lite"/>
    </source>
</evidence>
<sequence length="516" mass="55744">MLVVLDTTVFGADPMCASDAWGVLAHAAEAWDLKIVVPSVVQLEAVAGYQRSLVGLQTAAEGWMKKQRFIGLGLSAAADDLEMSIHEAAENYGDQLTAILADLNAIIVPVPNVPHSVVVERAVSRRKPCNSSGDGYRDTLNWLTVLELLRQYPDDDLYWVSNNTGDFGGDSAPESDQEPDPVPAVLHAELLEELAAAGFSERVKYAHELRDMVSDLAATLAPELPQDMRNLRSQLRAQTLTRFVAQEVLPGVAPSIVVPRECALPVDTIWAELLAVGELSDFDFEIRGAAGGDQALIDFKITGESVLVLSRPVVEKIPASATLSPEDQTFEMQISKPLVFRGYLATNSVGKPLGGEITKIASRVDDPMRADWHDKDVRDRNRSALSGTFARALAGFKPVIDPKLIESMTPSLTAAIQAMQPNLFPSLASTLHDPQFLTALQRVVGSLKLPMNDPKYMDDLRAALITGRSEPKAVGAPETPAKGENLSEGSEVAVADVMPEQKGDDETGEHPESDLL</sequence>
<feature type="region of interest" description="Disordered" evidence="1">
    <location>
        <begin position="470"/>
        <end position="516"/>
    </location>
</feature>
<comment type="caution">
    <text evidence="3">The sequence shown here is derived from an EMBL/GenBank/DDBJ whole genome shotgun (WGS) entry which is preliminary data.</text>
</comment>
<name>A0A4R4YJF0_9ACTN</name>
<dbReference type="OrthoDB" id="5121738at2"/>
<dbReference type="InterPro" id="IPR032557">
    <property type="entry name" value="DUF4935"/>
</dbReference>
<dbReference type="Proteomes" id="UP000295124">
    <property type="component" value="Unassembled WGS sequence"/>
</dbReference>
<evidence type="ECO:0000313" key="4">
    <source>
        <dbReference type="Proteomes" id="UP000295124"/>
    </source>
</evidence>
<gene>
    <name evidence="3" type="ORF">E1263_39670</name>
</gene>
<protein>
    <submittedName>
        <fullName evidence="3">DUF4935 domain-containing protein</fullName>
    </submittedName>
</protein>
<reference evidence="3 4" key="1">
    <citation type="submission" date="2019-03" db="EMBL/GenBank/DDBJ databases">
        <title>Draft genome sequences of novel Actinobacteria.</title>
        <authorList>
            <person name="Sahin N."/>
            <person name="Ay H."/>
            <person name="Saygin H."/>
        </authorList>
    </citation>
    <scope>NUCLEOTIDE SEQUENCE [LARGE SCALE GENOMIC DNA]</scope>
    <source>
        <strain evidence="3 4">JCM 13523</strain>
    </source>
</reference>
<dbReference type="EMBL" id="SMKX01000219">
    <property type="protein sequence ID" value="TDD44966.1"/>
    <property type="molecule type" value="Genomic_DNA"/>
</dbReference>
<feature type="compositionally biased region" description="Basic and acidic residues" evidence="1">
    <location>
        <begin position="499"/>
        <end position="516"/>
    </location>
</feature>
<accession>A0A4R4YJF0</accession>
<evidence type="ECO:0000259" key="2">
    <source>
        <dbReference type="Pfam" id="PF16289"/>
    </source>
</evidence>
<dbReference type="AlphaFoldDB" id="A0A4R4YJF0"/>
<dbReference type="Pfam" id="PF16289">
    <property type="entry name" value="PIN_12"/>
    <property type="match status" value="1"/>
</dbReference>
<organism evidence="3 4">
    <name type="scientific">Kribbella antibiotica</name>
    <dbReference type="NCBI Taxonomy" id="190195"/>
    <lineage>
        <taxon>Bacteria</taxon>
        <taxon>Bacillati</taxon>
        <taxon>Actinomycetota</taxon>
        <taxon>Actinomycetes</taxon>
        <taxon>Propionibacteriales</taxon>
        <taxon>Kribbellaceae</taxon>
        <taxon>Kribbella</taxon>
    </lineage>
</organism>
<keyword evidence="4" id="KW-1185">Reference proteome</keyword>
<evidence type="ECO:0000313" key="3">
    <source>
        <dbReference type="EMBL" id="TDD44966.1"/>
    </source>
</evidence>
<proteinExistence type="predicted"/>